<sequence length="311" mass="35861">MKTSLLSIILIIFLNSAHAQVNPEITKIGVPIEMIFPEGKSKALILSYDDGRSEDRRLVKLMNKYGLIGTFHINSNKLGLTNYLNKAEIKELFGGHEVSVHSANHPNLTVLSKIDIVYEIAEDRKELERLVNYPVRGMAYPFGNYNDFLIETIKGLGIEYARTVYDSYNFDIPKDFLQWRPTMHQFGKAYTEPNNPENDRRELEHFYQTINEFLQTKNLALMDVWGHSYEIGNDEKKWNETEKFFKMVSNNPSIYYAKQIDVVDYINAFNNLKISVNKSMIMNPSSLTVFFKKDGKTYSVLPGKTIALSNE</sequence>
<comment type="caution">
    <text evidence="3">The sequence shown here is derived from an EMBL/GenBank/DDBJ whole genome shotgun (WGS) entry which is preliminary data.</text>
</comment>
<proteinExistence type="predicted"/>
<feature type="chain" id="PRO_5046268456" evidence="1">
    <location>
        <begin position="20"/>
        <end position="311"/>
    </location>
</feature>
<evidence type="ECO:0000313" key="3">
    <source>
        <dbReference type="EMBL" id="MBW4362465.1"/>
    </source>
</evidence>
<dbReference type="PROSITE" id="PS51677">
    <property type="entry name" value="NODB"/>
    <property type="match status" value="1"/>
</dbReference>
<dbReference type="Proteomes" id="UP000812031">
    <property type="component" value="Unassembled WGS sequence"/>
</dbReference>
<name>A0ABS6Y0L6_9FLAO</name>
<keyword evidence="4" id="KW-1185">Reference proteome</keyword>
<evidence type="ECO:0000313" key="4">
    <source>
        <dbReference type="Proteomes" id="UP000812031"/>
    </source>
</evidence>
<keyword evidence="1" id="KW-0732">Signal</keyword>
<dbReference type="InterPro" id="IPR002509">
    <property type="entry name" value="NODB_dom"/>
</dbReference>
<accession>A0ABS6Y0L6</accession>
<evidence type="ECO:0000259" key="2">
    <source>
        <dbReference type="PROSITE" id="PS51677"/>
    </source>
</evidence>
<dbReference type="Pfam" id="PF01522">
    <property type="entry name" value="Polysacc_deac_1"/>
    <property type="match status" value="1"/>
</dbReference>
<feature type="signal peptide" evidence="1">
    <location>
        <begin position="1"/>
        <end position="19"/>
    </location>
</feature>
<reference evidence="3 4" key="1">
    <citation type="submission" date="2021-07" db="EMBL/GenBank/DDBJ databases">
        <title>Flavobacterium sp. nov. isolated from sediment on the Taihu Lake.</title>
        <authorList>
            <person name="Qu J.-H."/>
        </authorList>
    </citation>
    <scope>NUCLEOTIDE SEQUENCE [LARGE SCALE GENOMIC DNA]</scope>
    <source>
        <strain evidence="3 4">NAS39</strain>
    </source>
</reference>
<dbReference type="InterPro" id="IPR051398">
    <property type="entry name" value="Polysacch_Deacetylase"/>
</dbReference>
<dbReference type="PANTHER" id="PTHR34216:SF3">
    <property type="entry name" value="POLY-BETA-1,6-N-ACETYL-D-GLUCOSAMINE N-DEACETYLASE"/>
    <property type="match status" value="1"/>
</dbReference>
<dbReference type="CDD" id="cd10967">
    <property type="entry name" value="CE4_GLA_like_6s"/>
    <property type="match status" value="1"/>
</dbReference>
<dbReference type="EMBL" id="JAHWYN010000024">
    <property type="protein sequence ID" value="MBW4362465.1"/>
    <property type="molecule type" value="Genomic_DNA"/>
</dbReference>
<organism evidence="3 4">
    <name type="scientific">Flavobacterium taihuense</name>
    <dbReference type="NCBI Taxonomy" id="2857508"/>
    <lineage>
        <taxon>Bacteria</taxon>
        <taxon>Pseudomonadati</taxon>
        <taxon>Bacteroidota</taxon>
        <taxon>Flavobacteriia</taxon>
        <taxon>Flavobacteriales</taxon>
        <taxon>Flavobacteriaceae</taxon>
        <taxon>Flavobacterium</taxon>
    </lineage>
</organism>
<gene>
    <name evidence="3" type="ORF">KZH69_18420</name>
</gene>
<protein>
    <submittedName>
        <fullName evidence="3">Polysaccharide deacetylase family protein</fullName>
    </submittedName>
</protein>
<dbReference type="PANTHER" id="PTHR34216">
    <property type="match status" value="1"/>
</dbReference>
<evidence type="ECO:0000256" key="1">
    <source>
        <dbReference type="SAM" id="SignalP"/>
    </source>
</evidence>
<feature type="domain" description="NodB homology" evidence="2">
    <location>
        <begin position="42"/>
        <end position="311"/>
    </location>
</feature>
<dbReference type="RefSeq" id="WP_219318946.1">
    <property type="nucleotide sequence ID" value="NZ_JAHWYN010000024.1"/>
</dbReference>